<sequence length="305" mass="34019">MARLDTVDLRLLRVFSTVVEARGFSAAQTMLNVNTSTISNQISALETRLGVKLCQRGRAGFKLTEDGATIFSEAQRLFSAIDGFDMRASALRAKVRGTLNIGILDNTISDPQAKLDLLFRQFTAAMGDVQLNIEVKSPNELLRDLQDGKLHAVIGSFPKLLLGLTYVRLYEEQHFFYCAARHPLFSLNARQITQDLLAGHRFVTRGYWGARDTKHLRTDRARASVNNMEAAARLILSGDYLGYLPEHYARPWVQDKVLKALLPQDLTYQAPFEVVFDPAKQSLPSLKMFLEITQAIFGAGPSQAA</sequence>
<comment type="similarity">
    <text evidence="1">Belongs to the LysR transcriptional regulatory family.</text>
</comment>
<proteinExistence type="inferred from homology"/>
<dbReference type="PANTHER" id="PTHR30126">
    <property type="entry name" value="HTH-TYPE TRANSCRIPTIONAL REGULATOR"/>
    <property type="match status" value="1"/>
</dbReference>
<dbReference type="RefSeq" id="WP_227308783.1">
    <property type="nucleotide sequence ID" value="NZ_JAESVA010000006.1"/>
</dbReference>
<dbReference type="EMBL" id="JAESVA010000006">
    <property type="protein sequence ID" value="MCB8882116.1"/>
    <property type="molecule type" value="Genomic_DNA"/>
</dbReference>
<evidence type="ECO:0000313" key="7">
    <source>
        <dbReference type="Proteomes" id="UP000721844"/>
    </source>
</evidence>
<gene>
    <name evidence="6" type="ORF">ACELLULO517_17860</name>
</gene>
<dbReference type="Pfam" id="PF03466">
    <property type="entry name" value="LysR_substrate"/>
    <property type="match status" value="1"/>
</dbReference>
<accession>A0A963Z454</accession>
<dbReference type="CDD" id="cd05466">
    <property type="entry name" value="PBP2_LTTR_substrate"/>
    <property type="match status" value="1"/>
</dbReference>
<comment type="caution">
    <text evidence="6">The sequence shown here is derived from an EMBL/GenBank/DDBJ whole genome shotgun (WGS) entry which is preliminary data.</text>
</comment>
<dbReference type="Gene3D" id="1.10.10.10">
    <property type="entry name" value="Winged helix-like DNA-binding domain superfamily/Winged helix DNA-binding domain"/>
    <property type="match status" value="1"/>
</dbReference>
<dbReference type="SUPFAM" id="SSF53850">
    <property type="entry name" value="Periplasmic binding protein-like II"/>
    <property type="match status" value="1"/>
</dbReference>
<evidence type="ECO:0000256" key="1">
    <source>
        <dbReference type="ARBA" id="ARBA00009437"/>
    </source>
</evidence>
<dbReference type="Proteomes" id="UP000721844">
    <property type="component" value="Unassembled WGS sequence"/>
</dbReference>
<dbReference type="GO" id="GO:0000976">
    <property type="term" value="F:transcription cis-regulatory region binding"/>
    <property type="evidence" value="ECO:0007669"/>
    <property type="project" value="TreeGrafter"/>
</dbReference>
<dbReference type="InterPro" id="IPR005119">
    <property type="entry name" value="LysR_subst-bd"/>
</dbReference>
<keyword evidence="3" id="KW-0238">DNA-binding</keyword>
<dbReference type="InterPro" id="IPR036390">
    <property type="entry name" value="WH_DNA-bd_sf"/>
</dbReference>
<name>A0A963Z454_9PROT</name>
<dbReference type="PANTHER" id="PTHR30126:SF98">
    <property type="entry name" value="HTH-TYPE TRANSCRIPTIONAL ACTIVATOR BAUR"/>
    <property type="match status" value="1"/>
</dbReference>
<evidence type="ECO:0000259" key="5">
    <source>
        <dbReference type="PROSITE" id="PS50931"/>
    </source>
</evidence>
<reference evidence="6 7" key="1">
    <citation type="journal article" date="2021" name="Microorganisms">
        <title>Acidisoma silvae sp. nov. and Acidisomacellulosilytica sp. nov., Two Acidophilic Bacteria Isolated from Decaying Wood, Hydrolyzing Cellulose and Producing Poly-3-hydroxybutyrate.</title>
        <authorList>
            <person name="Mieszkin S."/>
            <person name="Pouder E."/>
            <person name="Uroz S."/>
            <person name="Simon-Colin C."/>
            <person name="Alain K."/>
        </authorList>
    </citation>
    <scope>NUCLEOTIDE SEQUENCE [LARGE SCALE GENOMIC DNA]</scope>
    <source>
        <strain evidence="6 7">HW T5.17</strain>
    </source>
</reference>
<evidence type="ECO:0000313" key="6">
    <source>
        <dbReference type="EMBL" id="MCB8882116.1"/>
    </source>
</evidence>
<evidence type="ECO:0000256" key="3">
    <source>
        <dbReference type="ARBA" id="ARBA00023125"/>
    </source>
</evidence>
<feature type="domain" description="HTH lysR-type" evidence="5">
    <location>
        <begin position="7"/>
        <end position="64"/>
    </location>
</feature>
<evidence type="ECO:0000256" key="4">
    <source>
        <dbReference type="ARBA" id="ARBA00023163"/>
    </source>
</evidence>
<keyword evidence="2" id="KW-0805">Transcription regulation</keyword>
<dbReference type="Pfam" id="PF00126">
    <property type="entry name" value="HTH_1"/>
    <property type="match status" value="1"/>
</dbReference>
<keyword evidence="7" id="KW-1185">Reference proteome</keyword>
<protein>
    <submittedName>
        <fullName evidence="6">LysR family transcriptional regulator</fullName>
    </submittedName>
</protein>
<dbReference type="GO" id="GO:0003700">
    <property type="term" value="F:DNA-binding transcription factor activity"/>
    <property type="evidence" value="ECO:0007669"/>
    <property type="project" value="InterPro"/>
</dbReference>
<keyword evidence="4" id="KW-0804">Transcription</keyword>
<dbReference type="AlphaFoldDB" id="A0A963Z454"/>
<dbReference type="InterPro" id="IPR036388">
    <property type="entry name" value="WH-like_DNA-bd_sf"/>
</dbReference>
<dbReference type="InterPro" id="IPR000847">
    <property type="entry name" value="LysR_HTH_N"/>
</dbReference>
<dbReference type="SUPFAM" id="SSF46785">
    <property type="entry name" value="Winged helix' DNA-binding domain"/>
    <property type="match status" value="1"/>
</dbReference>
<evidence type="ECO:0000256" key="2">
    <source>
        <dbReference type="ARBA" id="ARBA00023015"/>
    </source>
</evidence>
<dbReference type="PROSITE" id="PS50931">
    <property type="entry name" value="HTH_LYSR"/>
    <property type="match status" value="1"/>
</dbReference>
<organism evidence="6 7">
    <name type="scientific">Acidisoma cellulosilyticum</name>
    <dbReference type="NCBI Taxonomy" id="2802395"/>
    <lineage>
        <taxon>Bacteria</taxon>
        <taxon>Pseudomonadati</taxon>
        <taxon>Pseudomonadota</taxon>
        <taxon>Alphaproteobacteria</taxon>
        <taxon>Acetobacterales</taxon>
        <taxon>Acidocellaceae</taxon>
        <taxon>Acidisoma</taxon>
    </lineage>
</organism>
<dbReference type="Gene3D" id="3.40.190.10">
    <property type="entry name" value="Periplasmic binding protein-like II"/>
    <property type="match status" value="2"/>
</dbReference>